<dbReference type="EMBL" id="LO017727">
    <property type="protein sequence ID" value="CRH07642.1"/>
    <property type="molecule type" value="Genomic_DNA"/>
</dbReference>
<dbReference type="GO" id="GO:0016020">
    <property type="term" value="C:membrane"/>
    <property type="evidence" value="ECO:0007669"/>
    <property type="project" value="InterPro"/>
</dbReference>
<dbReference type="PANTHER" id="PTHR33219">
    <property type="entry name" value="YLMG HOMOLOG PROTEIN 2, CHLOROPLASTIC"/>
    <property type="match status" value="1"/>
</dbReference>
<feature type="transmembrane region" description="Helical" evidence="2">
    <location>
        <begin position="167"/>
        <end position="188"/>
    </location>
</feature>
<keyword evidence="2" id="KW-0472">Membrane</keyword>
<keyword evidence="2" id="KW-1133">Transmembrane helix</keyword>
<dbReference type="PANTHER" id="PTHR33219:SF14">
    <property type="entry name" value="PROTEIN COFACTOR ASSEMBLY OF COMPLEX C SUBUNIT B CCB3, CHLOROPLASTIC-RELATED"/>
    <property type="match status" value="1"/>
</dbReference>
<reference evidence="3" key="1">
    <citation type="submission" date="2015-04" db="EMBL/GenBank/DDBJ databases">
        <authorList>
            <person name="Syromyatnikov M.Y."/>
            <person name="Popov V.N."/>
        </authorList>
    </citation>
    <scope>NUCLEOTIDE SEQUENCE</scope>
    <source>
        <strain evidence="3">MO-1</strain>
    </source>
</reference>
<evidence type="ECO:0000256" key="1">
    <source>
        <dbReference type="ARBA" id="ARBA00010894"/>
    </source>
</evidence>
<keyword evidence="2" id="KW-0812">Transmembrane</keyword>
<feature type="transmembrane region" description="Helical" evidence="2">
    <location>
        <begin position="105"/>
        <end position="123"/>
    </location>
</feature>
<accession>A0A1S7LL08</accession>
<evidence type="ECO:0008006" key="4">
    <source>
        <dbReference type="Google" id="ProtNLM"/>
    </source>
</evidence>
<evidence type="ECO:0000256" key="2">
    <source>
        <dbReference type="SAM" id="Phobius"/>
    </source>
</evidence>
<proteinExistence type="inferred from homology"/>
<dbReference type="InterPro" id="IPR003425">
    <property type="entry name" value="CCB3/YggT"/>
</dbReference>
<sequence length="205" mass="22706">MGIMSSVGTILEFALGLYSWIILIRVLLSWVNPDPYNPIVQFLIRATEPVLAPLRRIIPTLGGMDFSPIVAFLGISVLQRLVHAIFSSGSVGGAMFALLEQVMVLIYLILTFYMLLLVVRAGINIYSWMKFRQGQPTRLNLGHPLSRFVFQVTEPVVRPMRRFVPTVFGLELSPLVAAFLVVVLLSLLEQITVALRGFAMAGGGF</sequence>
<dbReference type="AlphaFoldDB" id="A0A1S7LL08"/>
<protein>
    <recommendedName>
        <fullName evidence="4">YggT family protein</fullName>
    </recommendedName>
</protein>
<comment type="similarity">
    <text evidence="1">Belongs to the YggT family.</text>
</comment>
<evidence type="ECO:0000313" key="3">
    <source>
        <dbReference type="EMBL" id="CRH07642.1"/>
    </source>
</evidence>
<feature type="transmembrane region" description="Helical" evidence="2">
    <location>
        <begin position="7"/>
        <end position="28"/>
    </location>
</feature>
<organism evidence="3">
    <name type="scientific">Magnetococcus massalia (strain MO-1)</name>
    <dbReference type="NCBI Taxonomy" id="451514"/>
    <lineage>
        <taxon>Bacteria</taxon>
        <taxon>Pseudomonadati</taxon>
        <taxon>Pseudomonadota</taxon>
        <taxon>Magnetococcia</taxon>
        <taxon>Magnetococcales</taxon>
        <taxon>Magnetococcaceae</taxon>
        <taxon>Magnetococcus</taxon>
    </lineage>
</organism>
<gene>
    <name evidence="3" type="ORF">MAGMO_3506</name>
</gene>
<name>A0A1S7LL08_MAGMO</name>
<dbReference type="Pfam" id="PF02325">
    <property type="entry name" value="CCB3_YggT"/>
    <property type="match status" value="2"/>
</dbReference>